<evidence type="ECO:0000313" key="1">
    <source>
        <dbReference type="EMBL" id="SOD78114.1"/>
    </source>
</evidence>
<protein>
    <submittedName>
        <fullName evidence="1">Uncharacterized protein</fullName>
    </submittedName>
</protein>
<dbReference type="AlphaFoldDB" id="A0A286F5E6"/>
<proteinExistence type="predicted"/>
<dbReference type="RefSeq" id="WP_097124046.1">
    <property type="nucleotide sequence ID" value="NZ_OCNH01000001.1"/>
</dbReference>
<name>A0A286F5E6_9BACT</name>
<evidence type="ECO:0000313" key="2">
    <source>
        <dbReference type="Proteomes" id="UP000219452"/>
    </source>
</evidence>
<reference evidence="2" key="1">
    <citation type="submission" date="2017-09" db="EMBL/GenBank/DDBJ databases">
        <authorList>
            <person name="Varghese N."/>
            <person name="Submissions S."/>
        </authorList>
    </citation>
    <scope>NUCLEOTIDE SEQUENCE [LARGE SCALE GENOMIC DNA]</scope>
    <source>
        <strain evidence="2">DSM 29961</strain>
    </source>
</reference>
<dbReference type="EMBL" id="OCNH01000001">
    <property type="protein sequence ID" value="SOD78114.1"/>
    <property type="molecule type" value="Genomic_DNA"/>
</dbReference>
<sequence length="67" mass="7600">MEFTVTVDPEVIDVLGADQVSAFLNDAATKLKLKVAAQEALADIDYFDELVNESEWKKARQQVWEQQ</sequence>
<gene>
    <name evidence="1" type="ORF">SAMN06269250_0300</name>
</gene>
<keyword evidence="2" id="KW-1185">Reference proteome</keyword>
<accession>A0A286F5E6</accession>
<dbReference type="Proteomes" id="UP000219452">
    <property type="component" value="Unassembled WGS sequence"/>
</dbReference>
<dbReference type="OrthoDB" id="962967at2"/>
<organism evidence="1 2">
    <name type="scientific">Spirosoma fluviale</name>
    <dbReference type="NCBI Taxonomy" id="1597977"/>
    <lineage>
        <taxon>Bacteria</taxon>
        <taxon>Pseudomonadati</taxon>
        <taxon>Bacteroidota</taxon>
        <taxon>Cytophagia</taxon>
        <taxon>Cytophagales</taxon>
        <taxon>Cytophagaceae</taxon>
        <taxon>Spirosoma</taxon>
    </lineage>
</organism>